<feature type="transmembrane region" description="Helical" evidence="6">
    <location>
        <begin position="41"/>
        <end position="62"/>
    </location>
</feature>
<dbReference type="PANTHER" id="PTHR10057">
    <property type="entry name" value="PERIPHERAL-TYPE BENZODIAZEPINE RECEPTOR"/>
    <property type="match status" value="1"/>
</dbReference>
<feature type="transmembrane region" description="Helical" evidence="6">
    <location>
        <begin position="134"/>
        <end position="155"/>
    </location>
</feature>
<dbReference type="GO" id="GO:0016020">
    <property type="term" value="C:membrane"/>
    <property type="evidence" value="ECO:0007669"/>
    <property type="project" value="UniProtKB-SubCell"/>
</dbReference>
<evidence type="ECO:0000256" key="4">
    <source>
        <dbReference type="ARBA" id="ARBA00022989"/>
    </source>
</evidence>
<evidence type="ECO:0000256" key="5">
    <source>
        <dbReference type="ARBA" id="ARBA00023136"/>
    </source>
</evidence>
<sequence>MLAVFIAISAAVAAFGTVTTISTVDGWYADAVKVAWSPPNWLFGPVWSVLYLAMAVSAWLVWRRRHVYFVGPALTLYVGQLFLNSVWTPVFFGGFTIIGPPALWIGVAVIVLLDICVAATIVSFWAVRPTAAYLLLPYLVWILYATTLNIGLAVLNT</sequence>
<accession>A0A2V1HV06</accession>
<feature type="transmembrane region" description="Helical" evidence="6">
    <location>
        <begin position="104"/>
        <end position="127"/>
    </location>
</feature>
<comment type="subcellular location">
    <subcellularLocation>
        <location evidence="1">Membrane</location>
        <topology evidence="1">Multi-pass membrane protein</topology>
    </subcellularLocation>
</comment>
<protein>
    <submittedName>
        <fullName evidence="7">Tryptophan-rich sensory protein</fullName>
    </submittedName>
</protein>
<keyword evidence="8" id="KW-1185">Reference proteome</keyword>
<evidence type="ECO:0000256" key="3">
    <source>
        <dbReference type="ARBA" id="ARBA00022692"/>
    </source>
</evidence>
<keyword evidence="5 6" id="KW-0472">Membrane</keyword>
<dbReference type="OrthoDB" id="9795496at2"/>
<dbReference type="PANTHER" id="PTHR10057:SF0">
    <property type="entry name" value="TRANSLOCATOR PROTEIN"/>
    <property type="match status" value="1"/>
</dbReference>
<evidence type="ECO:0000256" key="2">
    <source>
        <dbReference type="ARBA" id="ARBA00007524"/>
    </source>
</evidence>
<dbReference type="PIRSF" id="PIRSF005859">
    <property type="entry name" value="PBR"/>
    <property type="match status" value="1"/>
</dbReference>
<dbReference type="EMBL" id="QEOP01000001">
    <property type="protein sequence ID" value="PVZ96435.1"/>
    <property type="molecule type" value="Genomic_DNA"/>
</dbReference>
<comment type="similarity">
    <text evidence="2">Belongs to the TspO/BZRP family.</text>
</comment>
<evidence type="ECO:0000256" key="1">
    <source>
        <dbReference type="ARBA" id="ARBA00004141"/>
    </source>
</evidence>
<dbReference type="Proteomes" id="UP000244893">
    <property type="component" value="Unassembled WGS sequence"/>
</dbReference>
<keyword evidence="3 6" id="KW-0812">Transmembrane</keyword>
<dbReference type="CDD" id="cd15904">
    <property type="entry name" value="TSPO_MBR"/>
    <property type="match status" value="1"/>
</dbReference>
<gene>
    <name evidence="7" type="ORF">DDQ50_07380</name>
</gene>
<dbReference type="FunFam" id="1.20.1260.100:FF:000001">
    <property type="entry name" value="translocator protein 2"/>
    <property type="match status" value="1"/>
</dbReference>
<dbReference type="GO" id="GO:0033013">
    <property type="term" value="P:tetrapyrrole metabolic process"/>
    <property type="evidence" value="ECO:0007669"/>
    <property type="project" value="UniProtKB-ARBA"/>
</dbReference>
<dbReference type="Gene3D" id="1.20.1260.100">
    <property type="entry name" value="TspO/MBR protein"/>
    <property type="match status" value="1"/>
</dbReference>
<evidence type="ECO:0000313" key="7">
    <source>
        <dbReference type="EMBL" id="PVZ96435.1"/>
    </source>
</evidence>
<name>A0A2V1HV06_9MICO</name>
<comment type="caution">
    <text evidence="7">The sequence shown here is derived from an EMBL/GenBank/DDBJ whole genome shotgun (WGS) entry which is preliminary data.</text>
</comment>
<organism evidence="7 8">
    <name type="scientific">Amnibacterium flavum</name>
    <dbReference type="NCBI Taxonomy" id="2173173"/>
    <lineage>
        <taxon>Bacteria</taxon>
        <taxon>Bacillati</taxon>
        <taxon>Actinomycetota</taxon>
        <taxon>Actinomycetes</taxon>
        <taxon>Micrococcales</taxon>
        <taxon>Microbacteriaceae</taxon>
        <taxon>Amnibacterium</taxon>
    </lineage>
</organism>
<dbReference type="InterPro" id="IPR038330">
    <property type="entry name" value="TspO/MBR-related_sf"/>
</dbReference>
<dbReference type="Pfam" id="PF03073">
    <property type="entry name" value="TspO_MBR"/>
    <property type="match status" value="1"/>
</dbReference>
<dbReference type="InterPro" id="IPR004307">
    <property type="entry name" value="TspO_MBR"/>
</dbReference>
<feature type="transmembrane region" description="Helical" evidence="6">
    <location>
        <begin position="74"/>
        <end position="98"/>
    </location>
</feature>
<evidence type="ECO:0000256" key="6">
    <source>
        <dbReference type="SAM" id="Phobius"/>
    </source>
</evidence>
<dbReference type="AlphaFoldDB" id="A0A2V1HV06"/>
<proteinExistence type="inferred from homology"/>
<keyword evidence="4 6" id="KW-1133">Transmembrane helix</keyword>
<evidence type="ECO:0000313" key="8">
    <source>
        <dbReference type="Proteomes" id="UP000244893"/>
    </source>
</evidence>
<reference evidence="7 8" key="1">
    <citation type="submission" date="2018-05" db="EMBL/GenBank/DDBJ databases">
        <title>Amnibacterium sp. M8JJ-5, whole genome shotgun sequence.</title>
        <authorList>
            <person name="Tuo L."/>
        </authorList>
    </citation>
    <scope>NUCLEOTIDE SEQUENCE [LARGE SCALE GENOMIC DNA]</scope>
    <source>
        <strain evidence="7 8">M8JJ-5</strain>
    </source>
</reference>